<protein>
    <submittedName>
        <fullName evidence="13">Porin OmpC</fullName>
    </submittedName>
</protein>
<evidence type="ECO:0000256" key="3">
    <source>
        <dbReference type="ARBA" id="ARBA00011233"/>
    </source>
</evidence>
<dbReference type="Pfam" id="PF00267">
    <property type="entry name" value="Porin_1"/>
    <property type="match status" value="1"/>
</dbReference>
<dbReference type="EMBL" id="UAPV01000001">
    <property type="protein sequence ID" value="SPT70195.1"/>
    <property type="molecule type" value="Genomic_DNA"/>
</dbReference>
<dbReference type="GO" id="GO:0046930">
    <property type="term" value="C:pore complex"/>
    <property type="evidence" value="ECO:0007669"/>
    <property type="project" value="UniProtKB-KW"/>
</dbReference>
<dbReference type="InterPro" id="IPR033900">
    <property type="entry name" value="Gram_neg_porin_domain"/>
</dbReference>
<name>A0A2X0VBJ7_9GAMM</name>
<comment type="similarity">
    <text evidence="2">Belongs to the Gram-negative porin family.</text>
</comment>
<keyword evidence="14" id="KW-1185">Reference proteome</keyword>
<evidence type="ECO:0000256" key="8">
    <source>
        <dbReference type="ARBA" id="ARBA00023065"/>
    </source>
</evidence>
<dbReference type="InterPro" id="IPR023614">
    <property type="entry name" value="Porin_dom_sf"/>
</dbReference>
<evidence type="ECO:0000256" key="4">
    <source>
        <dbReference type="ARBA" id="ARBA00022448"/>
    </source>
</evidence>
<proteinExistence type="inferred from homology"/>
<dbReference type="PANTHER" id="PTHR34501">
    <property type="entry name" value="PROTEIN YDDL-RELATED"/>
    <property type="match status" value="1"/>
</dbReference>
<evidence type="ECO:0000256" key="9">
    <source>
        <dbReference type="ARBA" id="ARBA00023114"/>
    </source>
</evidence>
<evidence type="ECO:0000256" key="12">
    <source>
        <dbReference type="SAM" id="SignalP"/>
    </source>
</evidence>
<dbReference type="InterPro" id="IPR001897">
    <property type="entry name" value="Porin_gammaproteobac"/>
</dbReference>
<feature type="signal peptide" evidence="12">
    <location>
        <begin position="1"/>
        <end position="21"/>
    </location>
</feature>
<keyword evidence="5" id="KW-1134">Transmembrane beta strand</keyword>
<comment type="subcellular location">
    <subcellularLocation>
        <location evidence="1">Cell outer membrane</location>
        <topology evidence="1">Multi-pass membrane protein</topology>
    </subcellularLocation>
</comment>
<keyword evidence="10" id="KW-0472">Membrane</keyword>
<organism evidence="13 14">
    <name type="scientific">Anaerobiospirillum thomasii</name>
    <dbReference type="NCBI Taxonomy" id="179995"/>
    <lineage>
        <taxon>Bacteria</taxon>
        <taxon>Pseudomonadati</taxon>
        <taxon>Pseudomonadota</taxon>
        <taxon>Gammaproteobacteria</taxon>
        <taxon>Aeromonadales</taxon>
        <taxon>Succinivibrionaceae</taxon>
        <taxon>Anaerobiospirillum</taxon>
    </lineage>
</organism>
<keyword evidence="9" id="KW-0626">Porin</keyword>
<accession>A0A2X0VBJ7</accession>
<dbReference type="Proteomes" id="UP000250086">
    <property type="component" value="Unassembled WGS sequence"/>
</dbReference>
<keyword evidence="6" id="KW-0812">Transmembrane</keyword>
<evidence type="ECO:0000313" key="14">
    <source>
        <dbReference type="Proteomes" id="UP000250086"/>
    </source>
</evidence>
<keyword evidence="8" id="KW-0406">Ion transport</keyword>
<evidence type="ECO:0000256" key="6">
    <source>
        <dbReference type="ARBA" id="ARBA00022692"/>
    </source>
</evidence>
<dbReference type="PRINTS" id="PR00183">
    <property type="entry name" value="ECOLIPORIN"/>
</dbReference>
<gene>
    <name evidence="13" type="primary">ompC_2</name>
    <name evidence="13" type="ORF">NCTC13093_01600</name>
</gene>
<evidence type="ECO:0000256" key="1">
    <source>
        <dbReference type="ARBA" id="ARBA00004571"/>
    </source>
</evidence>
<evidence type="ECO:0000256" key="2">
    <source>
        <dbReference type="ARBA" id="ARBA00007539"/>
    </source>
</evidence>
<dbReference type="CDD" id="cd00342">
    <property type="entry name" value="gram_neg_porins"/>
    <property type="match status" value="1"/>
</dbReference>
<evidence type="ECO:0000313" key="13">
    <source>
        <dbReference type="EMBL" id="SPT70195.1"/>
    </source>
</evidence>
<dbReference type="InterPro" id="IPR001702">
    <property type="entry name" value="Porin_Gram-ve"/>
</dbReference>
<evidence type="ECO:0000256" key="11">
    <source>
        <dbReference type="ARBA" id="ARBA00023237"/>
    </source>
</evidence>
<dbReference type="GO" id="GO:0015288">
    <property type="term" value="F:porin activity"/>
    <property type="evidence" value="ECO:0007669"/>
    <property type="project" value="UniProtKB-KW"/>
</dbReference>
<reference evidence="13 14" key="1">
    <citation type="submission" date="2018-06" db="EMBL/GenBank/DDBJ databases">
        <authorList>
            <consortium name="Pathogen Informatics"/>
            <person name="Doyle S."/>
        </authorList>
    </citation>
    <scope>NUCLEOTIDE SEQUENCE [LARGE SCALE GENOMIC DNA]</scope>
    <source>
        <strain evidence="13 14">NCTC13093</strain>
    </source>
</reference>
<dbReference type="InterPro" id="IPR050298">
    <property type="entry name" value="Gram-neg_bact_OMP"/>
</dbReference>
<dbReference type="RefSeq" id="WP_113744292.1">
    <property type="nucleotide sequence ID" value="NZ_UAPV01000001.1"/>
</dbReference>
<keyword evidence="7 12" id="KW-0732">Signal</keyword>
<evidence type="ECO:0000256" key="10">
    <source>
        <dbReference type="ARBA" id="ARBA00023136"/>
    </source>
</evidence>
<dbReference type="PANTHER" id="PTHR34501:SF9">
    <property type="entry name" value="MAJOR OUTER MEMBRANE PROTEIN P.IA"/>
    <property type="match status" value="1"/>
</dbReference>
<evidence type="ECO:0000256" key="7">
    <source>
        <dbReference type="ARBA" id="ARBA00022729"/>
    </source>
</evidence>
<keyword evidence="11" id="KW-0998">Cell outer membrane</keyword>
<comment type="subunit">
    <text evidence="3">Homotrimer.</text>
</comment>
<sequence length="388" mass="41654">MKKTLIALSIASMAVSSIATAASVYSKDGDSLDIYGRVQGVVYSSNAAELNSYNDTSLQASGRLGFDMRTQLTQGIAGFANMEWDVADGTMGDGGEWGVRYAWIGADFGQYGQIKGGRFEDALKPALAATDIFDDWGAIAQISDSDIRDGMIMYTWSGSGFDVNVSYQTAQDNQVVKGLYLGSYNSNTGSFENLEINGSDRYETVDIDHGYAASVGYTSAPVLFGPIAVSAGYSFIQTQAKEVSFLAKNGVDLDKVHSYAFSASWGDLANGPYVAALYNERNFSAVAGDVEDVKASGFETVAAYAFSNGITLATGFNHLKFDDGTTTVKAQTIPVYANYQINPRFNVWGEARFDAGTDDNVKSAKSFYALTGADFEESVFSLGARYTF</sequence>
<keyword evidence="4" id="KW-0813">Transport</keyword>
<dbReference type="AlphaFoldDB" id="A0A2X0VBJ7"/>
<dbReference type="SUPFAM" id="SSF56935">
    <property type="entry name" value="Porins"/>
    <property type="match status" value="1"/>
</dbReference>
<feature type="chain" id="PRO_5015973997" evidence="12">
    <location>
        <begin position="22"/>
        <end position="388"/>
    </location>
</feature>
<evidence type="ECO:0000256" key="5">
    <source>
        <dbReference type="ARBA" id="ARBA00022452"/>
    </source>
</evidence>
<dbReference type="Gene3D" id="2.40.160.10">
    <property type="entry name" value="Porin"/>
    <property type="match status" value="1"/>
</dbReference>
<dbReference type="GO" id="GO:0034220">
    <property type="term" value="P:monoatomic ion transmembrane transport"/>
    <property type="evidence" value="ECO:0007669"/>
    <property type="project" value="InterPro"/>
</dbReference>
<dbReference type="GO" id="GO:0009279">
    <property type="term" value="C:cell outer membrane"/>
    <property type="evidence" value="ECO:0007669"/>
    <property type="project" value="UniProtKB-SubCell"/>
</dbReference>